<name>A0ABQ5DZE4_9ASTR</name>
<reference evidence="1" key="2">
    <citation type="submission" date="2022-01" db="EMBL/GenBank/DDBJ databases">
        <authorList>
            <person name="Yamashiro T."/>
            <person name="Shiraishi A."/>
            <person name="Satake H."/>
            <person name="Nakayama K."/>
        </authorList>
    </citation>
    <scope>NUCLEOTIDE SEQUENCE</scope>
</reference>
<evidence type="ECO:0000313" key="2">
    <source>
        <dbReference type="Proteomes" id="UP001151760"/>
    </source>
</evidence>
<proteinExistence type="predicted"/>
<accession>A0ABQ5DZE4</accession>
<reference evidence="1" key="1">
    <citation type="journal article" date="2022" name="Int. J. Mol. Sci.">
        <title>Draft Genome of Tanacetum Coccineum: Genomic Comparison of Closely Related Tanacetum-Family Plants.</title>
        <authorList>
            <person name="Yamashiro T."/>
            <person name="Shiraishi A."/>
            <person name="Nakayama K."/>
            <person name="Satake H."/>
        </authorList>
    </citation>
    <scope>NUCLEOTIDE SEQUENCE</scope>
</reference>
<gene>
    <name evidence="1" type="ORF">Tco_0953270</name>
</gene>
<keyword evidence="2" id="KW-1185">Reference proteome</keyword>
<dbReference type="Proteomes" id="UP001151760">
    <property type="component" value="Unassembled WGS sequence"/>
</dbReference>
<protein>
    <submittedName>
        <fullName evidence="1">Uncharacterized protein</fullName>
    </submittedName>
</protein>
<evidence type="ECO:0000313" key="1">
    <source>
        <dbReference type="EMBL" id="GJT44555.1"/>
    </source>
</evidence>
<dbReference type="EMBL" id="BQNB010015823">
    <property type="protein sequence ID" value="GJT44555.1"/>
    <property type="molecule type" value="Genomic_DNA"/>
</dbReference>
<organism evidence="1 2">
    <name type="scientific">Tanacetum coccineum</name>
    <dbReference type="NCBI Taxonomy" id="301880"/>
    <lineage>
        <taxon>Eukaryota</taxon>
        <taxon>Viridiplantae</taxon>
        <taxon>Streptophyta</taxon>
        <taxon>Embryophyta</taxon>
        <taxon>Tracheophyta</taxon>
        <taxon>Spermatophyta</taxon>
        <taxon>Magnoliopsida</taxon>
        <taxon>eudicotyledons</taxon>
        <taxon>Gunneridae</taxon>
        <taxon>Pentapetalae</taxon>
        <taxon>asterids</taxon>
        <taxon>campanulids</taxon>
        <taxon>Asterales</taxon>
        <taxon>Asteraceae</taxon>
        <taxon>Asteroideae</taxon>
        <taxon>Anthemideae</taxon>
        <taxon>Anthemidinae</taxon>
        <taxon>Tanacetum</taxon>
    </lineage>
</organism>
<sequence length="223" mass="25428">MEARRSTIQTILLGLPEDIYDAVDSCEYILRKSALLCATNDERMEYGMVTIVHQTKDLITTDYTTVIAQPGMNMGQDRQMRMVGANGGNQFRQYAGQNGVLKYWEMENVVAARACGCNAPGYNVNQIKVLQRQRIGRHLARTVPSIDIGLPQMDNAPYYDSDRAQTEVHNYDNCYDNEIFNMFTQEEQYTELLEPIPEQTTTEQTECRNVFLTSRVWKGGGNQ</sequence>
<comment type="caution">
    <text evidence="1">The sequence shown here is derived from an EMBL/GenBank/DDBJ whole genome shotgun (WGS) entry which is preliminary data.</text>
</comment>